<feature type="compositionally biased region" description="Polar residues" evidence="8">
    <location>
        <begin position="57"/>
        <end position="78"/>
    </location>
</feature>
<evidence type="ECO:0000256" key="2">
    <source>
        <dbReference type="ARBA" id="ARBA00022692"/>
    </source>
</evidence>
<evidence type="ECO:0000313" key="11">
    <source>
        <dbReference type="Proteomes" id="UP000887565"/>
    </source>
</evidence>
<sequence length="185" mass="21267">MLVNILLTMFLYVVPLFVLITFNCMLTVFLKRTRQRTSALRSQANMLQPNYEPENVNGRQNANSRPNSASQRPHNSRTSARHNRTTALLIAMAVSYGVLWFPFIVLTLYLHMGPGKSMSAQRSMKFIDETCKMISMSSICVNPFLYGYLNTNFNREFKFIINALSMNLLFKWNFQIGVARPPPTQ</sequence>
<feature type="region of interest" description="Disordered" evidence="8">
    <location>
        <begin position="50"/>
        <end position="81"/>
    </location>
</feature>
<keyword evidence="4" id="KW-0297">G-protein coupled receptor</keyword>
<dbReference type="InterPro" id="IPR017452">
    <property type="entry name" value="GPCR_Rhodpsn_7TM"/>
</dbReference>
<evidence type="ECO:0000259" key="10">
    <source>
        <dbReference type="PROSITE" id="PS50262"/>
    </source>
</evidence>
<dbReference type="WBParaSite" id="nRc.2.0.1.t44365-RA">
    <property type="protein sequence ID" value="nRc.2.0.1.t44365-RA"/>
    <property type="gene ID" value="nRc.2.0.1.g44365"/>
</dbReference>
<dbReference type="PRINTS" id="PR00237">
    <property type="entry name" value="GPCRRHODOPSN"/>
</dbReference>
<dbReference type="GO" id="GO:0004930">
    <property type="term" value="F:G protein-coupled receptor activity"/>
    <property type="evidence" value="ECO:0007669"/>
    <property type="project" value="UniProtKB-KW"/>
</dbReference>
<keyword evidence="3 9" id="KW-1133">Transmembrane helix</keyword>
<keyword evidence="2 9" id="KW-0812">Transmembrane</keyword>
<accession>A0A915L0X7</accession>
<feature type="transmembrane region" description="Helical" evidence="9">
    <location>
        <begin position="87"/>
        <end position="112"/>
    </location>
</feature>
<evidence type="ECO:0000256" key="6">
    <source>
        <dbReference type="ARBA" id="ARBA00023170"/>
    </source>
</evidence>
<keyword evidence="11" id="KW-1185">Reference proteome</keyword>
<evidence type="ECO:0000313" key="12">
    <source>
        <dbReference type="WBParaSite" id="nRc.2.0.1.t44365-RA"/>
    </source>
</evidence>
<dbReference type="SUPFAM" id="SSF81321">
    <property type="entry name" value="Family A G protein-coupled receptor-like"/>
    <property type="match status" value="1"/>
</dbReference>
<organism evidence="11 12">
    <name type="scientific">Romanomermis culicivorax</name>
    <name type="common">Nematode worm</name>
    <dbReference type="NCBI Taxonomy" id="13658"/>
    <lineage>
        <taxon>Eukaryota</taxon>
        <taxon>Metazoa</taxon>
        <taxon>Ecdysozoa</taxon>
        <taxon>Nematoda</taxon>
        <taxon>Enoplea</taxon>
        <taxon>Dorylaimia</taxon>
        <taxon>Mermithida</taxon>
        <taxon>Mermithoidea</taxon>
        <taxon>Mermithidae</taxon>
        <taxon>Romanomermis</taxon>
    </lineage>
</organism>
<keyword evidence="5 9" id="KW-0472">Membrane</keyword>
<evidence type="ECO:0000256" key="5">
    <source>
        <dbReference type="ARBA" id="ARBA00023136"/>
    </source>
</evidence>
<evidence type="ECO:0000256" key="3">
    <source>
        <dbReference type="ARBA" id="ARBA00022989"/>
    </source>
</evidence>
<keyword evidence="6" id="KW-0675">Receptor</keyword>
<reference evidence="12" key="1">
    <citation type="submission" date="2022-11" db="UniProtKB">
        <authorList>
            <consortium name="WormBaseParasite"/>
        </authorList>
    </citation>
    <scope>IDENTIFICATION</scope>
</reference>
<evidence type="ECO:0000256" key="4">
    <source>
        <dbReference type="ARBA" id="ARBA00023040"/>
    </source>
</evidence>
<dbReference type="PROSITE" id="PS50262">
    <property type="entry name" value="G_PROTEIN_RECEP_F1_2"/>
    <property type="match status" value="1"/>
</dbReference>
<keyword evidence="7" id="KW-0807">Transducer</keyword>
<evidence type="ECO:0000256" key="9">
    <source>
        <dbReference type="SAM" id="Phobius"/>
    </source>
</evidence>
<dbReference type="Proteomes" id="UP000887565">
    <property type="component" value="Unplaced"/>
</dbReference>
<name>A0A915L0X7_ROMCU</name>
<dbReference type="InterPro" id="IPR000276">
    <property type="entry name" value="GPCR_Rhodpsn"/>
</dbReference>
<dbReference type="Pfam" id="PF00001">
    <property type="entry name" value="7tm_1"/>
    <property type="match status" value="1"/>
</dbReference>
<feature type="transmembrane region" description="Helical" evidence="9">
    <location>
        <begin position="6"/>
        <end position="30"/>
    </location>
</feature>
<evidence type="ECO:0000256" key="1">
    <source>
        <dbReference type="ARBA" id="ARBA00004141"/>
    </source>
</evidence>
<evidence type="ECO:0000256" key="7">
    <source>
        <dbReference type="ARBA" id="ARBA00023224"/>
    </source>
</evidence>
<dbReference type="AlphaFoldDB" id="A0A915L0X7"/>
<dbReference type="Gene3D" id="1.20.1070.10">
    <property type="entry name" value="Rhodopsin 7-helix transmembrane proteins"/>
    <property type="match status" value="1"/>
</dbReference>
<evidence type="ECO:0000256" key="8">
    <source>
        <dbReference type="SAM" id="MobiDB-lite"/>
    </source>
</evidence>
<dbReference type="PANTHER" id="PTHR24235">
    <property type="entry name" value="NEUROPEPTIDE Y RECEPTOR"/>
    <property type="match status" value="1"/>
</dbReference>
<dbReference type="GO" id="GO:0016020">
    <property type="term" value="C:membrane"/>
    <property type="evidence" value="ECO:0007669"/>
    <property type="project" value="UniProtKB-SubCell"/>
</dbReference>
<feature type="domain" description="G-protein coupled receptors family 1 profile" evidence="10">
    <location>
        <begin position="1"/>
        <end position="146"/>
    </location>
</feature>
<proteinExistence type="predicted"/>
<dbReference type="PANTHER" id="PTHR24235:SF3">
    <property type="entry name" value="G-PROTEIN COUPLED RECEPTOR NPR-8-RELATED"/>
    <property type="match status" value="1"/>
</dbReference>
<protein>
    <submittedName>
        <fullName evidence="12">G-protein coupled receptors family 1 profile domain-containing protein</fullName>
    </submittedName>
</protein>
<comment type="subcellular location">
    <subcellularLocation>
        <location evidence="1">Membrane</location>
        <topology evidence="1">Multi-pass membrane protein</topology>
    </subcellularLocation>
</comment>